<keyword evidence="9" id="KW-1185">Reference proteome</keyword>
<evidence type="ECO:0000256" key="6">
    <source>
        <dbReference type="ARBA" id="ARBA00023136"/>
    </source>
</evidence>
<evidence type="ECO:0000256" key="1">
    <source>
        <dbReference type="ARBA" id="ARBA00004651"/>
    </source>
</evidence>
<evidence type="ECO:0000256" key="5">
    <source>
        <dbReference type="ARBA" id="ARBA00022989"/>
    </source>
</evidence>
<dbReference type="AlphaFoldDB" id="D7BLW5"/>
<evidence type="ECO:0000313" key="9">
    <source>
        <dbReference type="Proteomes" id="UP000000376"/>
    </source>
</evidence>
<dbReference type="PANTHER" id="PTHR34584:SF1">
    <property type="entry name" value="NA(+)_H(+) ANTIPORTER SUBUNIT E1"/>
    <property type="match status" value="1"/>
</dbReference>
<gene>
    <name evidence="8" type="ordered locus">Arch_0151</name>
</gene>
<reference evidence="8 9" key="1">
    <citation type="journal article" date="2010" name="Stand. Genomic Sci.">
        <title>Complete genome sequence of Arcanobacterium haemolyticum type strain (11018).</title>
        <authorList>
            <person name="Yasawong M."/>
            <person name="Teshima H."/>
            <person name="Lapidus A."/>
            <person name="Nolan M."/>
            <person name="Lucas S."/>
            <person name="Glavina Del Rio T."/>
            <person name="Tice H."/>
            <person name="Cheng J."/>
            <person name="Bruce D."/>
            <person name="Detter C."/>
            <person name="Tapia R."/>
            <person name="Han C."/>
            <person name="Goodwin L."/>
            <person name="Pitluck S."/>
            <person name="Liolios K."/>
            <person name="Ivanova N."/>
            <person name="Mavromatis K."/>
            <person name="Mikhailova N."/>
            <person name="Pati A."/>
            <person name="Chen A."/>
            <person name="Palaniappan K."/>
            <person name="Land M."/>
            <person name="Hauser L."/>
            <person name="Chang Y."/>
            <person name="Jeffries C."/>
            <person name="Rohde M."/>
            <person name="Sikorski J."/>
            <person name="Pukall R."/>
            <person name="Goker M."/>
            <person name="Woyke T."/>
            <person name="Bristow J."/>
            <person name="Eisen J."/>
            <person name="Markowitz V."/>
            <person name="Hugenholtz P."/>
            <person name="Kyrpides N."/>
            <person name="Klenk H."/>
        </authorList>
    </citation>
    <scope>NUCLEOTIDE SEQUENCE [LARGE SCALE GENOMIC DNA]</scope>
    <source>
        <strain evidence="9">ATCC 9345 / DSM 20595 / CCUG 17215 / LMG 16163 / NBRC 15585 / NCTC 8452 / 11018</strain>
    </source>
</reference>
<keyword evidence="3" id="KW-1003">Cell membrane</keyword>
<dbReference type="STRING" id="644284.Arch_0151"/>
<dbReference type="Pfam" id="PF01899">
    <property type="entry name" value="MNHE"/>
    <property type="match status" value="1"/>
</dbReference>
<dbReference type="KEGG" id="ahe:Arch_0151"/>
<feature type="transmembrane region" description="Helical" evidence="7">
    <location>
        <begin position="43"/>
        <end position="62"/>
    </location>
</feature>
<accession>D7BLW5</accession>
<comment type="subcellular location">
    <subcellularLocation>
        <location evidence="1">Cell membrane</location>
        <topology evidence="1">Multi-pass membrane protein</topology>
    </subcellularLocation>
</comment>
<evidence type="ECO:0000313" key="8">
    <source>
        <dbReference type="EMBL" id="ADH91914.1"/>
    </source>
</evidence>
<evidence type="ECO:0000256" key="4">
    <source>
        <dbReference type="ARBA" id="ARBA00022692"/>
    </source>
</evidence>
<evidence type="ECO:0000256" key="7">
    <source>
        <dbReference type="SAM" id="Phobius"/>
    </source>
</evidence>
<feature type="transmembrane region" description="Helical" evidence="7">
    <location>
        <begin position="21"/>
        <end position="37"/>
    </location>
</feature>
<organism evidence="8 9">
    <name type="scientific">Arcanobacterium haemolyticum (strain ATCC 9345 / DSM 20595 / CCM 5947 / CCUG 17215 / LMG 16163 / NBRC 15585 / NCTC 8452 / 11018)</name>
    <dbReference type="NCBI Taxonomy" id="644284"/>
    <lineage>
        <taxon>Bacteria</taxon>
        <taxon>Bacillati</taxon>
        <taxon>Actinomycetota</taxon>
        <taxon>Actinomycetes</taxon>
        <taxon>Actinomycetales</taxon>
        <taxon>Actinomycetaceae</taxon>
        <taxon>Arcanobacterium</taxon>
    </lineage>
</organism>
<protein>
    <submittedName>
        <fullName evidence="8">Multisubunit sodium/proton antiporter, MrpE subunit</fullName>
    </submittedName>
</protein>
<evidence type="ECO:0000256" key="2">
    <source>
        <dbReference type="ARBA" id="ARBA00006228"/>
    </source>
</evidence>
<evidence type="ECO:0000256" key="3">
    <source>
        <dbReference type="ARBA" id="ARBA00022475"/>
    </source>
</evidence>
<comment type="similarity">
    <text evidence="2">Belongs to the CPA3 antiporters (TC 2.A.63) subunit E family.</text>
</comment>
<keyword evidence="4 7" id="KW-0812">Transmembrane</keyword>
<name>D7BLW5_ARCHD</name>
<dbReference type="GO" id="GO:0008324">
    <property type="term" value="F:monoatomic cation transmembrane transporter activity"/>
    <property type="evidence" value="ECO:0007669"/>
    <property type="project" value="InterPro"/>
</dbReference>
<sequence length="203" mass="22484">MNKRSSRSVRHAVLQSERFPHASMGLLIGLIFVWVMLWGEFTVGNVVAGFLLALFVTTVAPFPSAPFDGRFRPWGVILLVLFVAWEMMQATWQIAWFVICGSRPHPAVIKVHLKSKSDIYIATVAGVTGLIPGTVVIDTNREESTIYVHIFDCRLAGGTDAARESILIVEERILRAFASHDELVSAGYIPGPSRTYGRLEDQA</sequence>
<dbReference type="Proteomes" id="UP000000376">
    <property type="component" value="Chromosome"/>
</dbReference>
<dbReference type="NCBIfam" id="NF006521">
    <property type="entry name" value="PRK08965.1-5"/>
    <property type="match status" value="1"/>
</dbReference>
<dbReference type="RefSeq" id="WP_013169412.1">
    <property type="nucleotide sequence ID" value="NC_014218.1"/>
</dbReference>
<keyword evidence="6 7" id="KW-0472">Membrane</keyword>
<feature type="transmembrane region" description="Helical" evidence="7">
    <location>
        <begin position="74"/>
        <end position="99"/>
    </location>
</feature>
<dbReference type="HOGENOM" id="CLU_086615_0_1_11"/>
<feature type="transmembrane region" description="Helical" evidence="7">
    <location>
        <begin position="119"/>
        <end position="137"/>
    </location>
</feature>
<dbReference type="eggNOG" id="COG1863">
    <property type="taxonomic scope" value="Bacteria"/>
</dbReference>
<dbReference type="PANTHER" id="PTHR34584">
    <property type="entry name" value="NA(+)/H(+) ANTIPORTER SUBUNIT E1"/>
    <property type="match status" value="1"/>
</dbReference>
<keyword evidence="5 7" id="KW-1133">Transmembrane helix</keyword>
<dbReference type="InterPro" id="IPR002758">
    <property type="entry name" value="Cation_antiport_E"/>
</dbReference>
<dbReference type="EMBL" id="CP002045">
    <property type="protein sequence ID" value="ADH91914.1"/>
    <property type="molecule type" value="Genomic_DNA"/>
</dbReference>
<dbReference type="GO" id="GO:0005886">
    <property type="term" value="C:plasma membrane"/>
    <property type="evidence" value="ECO:0007669"/>
    <property type="project" value="UniProtKB-SubCell"/>
</dbReference>
<dbReference type="OrthoDB" id="3556991at2"/>
<proteinExistence type="inferred from homology"/>